<protein>
    <submittedName>
        <fullName evidence="1">Uncharacterized protein</fullName>
    </submittedName>
</protein>
<gene>
    <name evidence="1" type="ORF">N0V87_010294</name>
</gene>
<evidence type="ECO:0000313" key="2">
    <source>
        <dbReference type="Proteomes" id="UP001140562"/>
    </source>
</evidence>
<dbReference type="AlphaFoldDB" id="A0A9W8WPK8"/>
<keyword evidence="2" id="KW-1185">Reference proteome</keyword>
<dbReference type="EMBL" id="JAPEUV010000226">
    <property type="protein sequence ID" value="KAJ4330115.1"/>
    <property type="molecule type" value="Genomic_DNA"/>
</dbReference>
<evidence type="ECO:0000313" key="1">
    <source>
        <dbReference type="EMBL" id="KAJ4330115.1"/>
    </source>
</evidence>
<dbReference type="Proteomes" id="UP001140562">
    <property type="component" value="Unassembled WGS sequence"/>
</dbReference>
<name>A0A9W8WPK8_9PLEO</name>
<sequence>ALCALRHGTHEGEGWLCFDLTPVDRIVTTFDVVQVGHLIRIAAACQQGGDKVEGLVSVGKDHSSDGSLRCIGQRCAPNGGYSSSFQYQTGQLGHIRSVFSHLNIFGFTDVFVAGERGIGFYSWQDVEAMSAAPILSTVSFKQVVVSEAEDPSEDSVSKFAIFAVSDDNCLYFIEGTRDFSQNPPKYRFEASGFPIRKGVTHLAARFNASHQTNELLYASCEDQTLFFLRRLPSGTSWVEDKITRRTMQHIKFDAFVTSMVLTDGHGALLPTNCAVSLTAGSLHAVVNGKSFTLSSQPVSVSPDSTGCVFVAIPSASKTSCSPIQVTIQDTSEDIANGKSYSFSFDPAQRTSRLLAEFDTPEKLLTAKSAKGTTVLAGMSTEQLREAASLLDTYKTAKHNGENPGKQLSSSSAGDDSWFDKAVDGVEKFLGDAIEMVKNVVKTGVKLFVKVFGPIIKIVLKIAGKIIKWVVKGLYALLEVVGSGLELIFGYDGFSKFLKAMKLAVDPKEIAKTQRFLSDVVLGGLKVASKTIVATKDGILDAIDDGAEFIEQCVDDPRVPSRPFSMPGWVSKIFNNPFTRLLSKINPLGWVLEALYEEIPELKLPDISKLITKFYSIFASAFDGMASLLQQLWESLLKEIFVASHNPSKIVESILNALKSVFWNFWDMATLFIEKTFECLSGFLDELIPLLTEEWNIPGLTDAWEELTEQKFTVLGFVTFAPATIINMTFAFTKSALPKFDPVHFDSIKTKPFYRSRNPSRKRRKLQSFAEEGKLKGVGDLETPMFDARAPAPKAARLMNSTVVMQKQGSVQDTAENLNLVQIALNAQKPTNGPPQAENKTDDDEWEMPVLYELIFEDIGKTYSGFWNSLDSIVSVVAKHKAYTSPQAPPGPNVVTGGVGGGPGIEMTGINPAAAAAPAPTAVLQANGPPDREAASRWWVFFRGIGKVLQGGALISSAVCTTRNTVANDNSHTTPKVTVAILGLFELGFFTASVVKPSAEELLGIVADCCGSAGTIVRCVDDNRWDGQAIADVTGSSAVVVKIVADQIQEKDAEPFTKLCLAGAGVACAFTDTGCSIYGLYKCAERCAT</sequence>
<proteinExistence type="predicted"/>
<dbReference type="OrthoDB" id="3235083at2759"/>
<accession>A0A9W8WPK8</accession>
<organism evidence="1 2">
    <name type="scientific">Didymella glomerata</name>
    <dbReference type="NCBI Taxonomy" id="749621"/>
    <lineage>
        <taxon>Eukaryota</taxon>
        <taxon>Fungi</taxon>
        <taxon>Dikarya</taxon>
        <taxon>Ascomycota</taxon>
        <taxon>Pezizomycotina</taxon>
        <taxon>Dothideomycetes</taxon>
        <taxon>Pleosporomycetidae</taxon>
        <taxon>Pleosporales</taxon>
        <taxon>Pleosporineae</taxon>
        <taxon>Didymellaceae</taxon>
        <taxon>Didymella</taxon>
    </lineage>
</organism>
<reference evidence="1" key="1">
    <citation type="submission" date="2022-10" db="EMBL/GenBank/DDBJ databases">
        <title>Tapping the CABI collections for fungal endophytes: first genome assemblies for Collariella, Neodidymelliopsis, Ascochyta clinopodiicola, Didymella pomorum, Didymosphaeria variabile, Neocosmospora piperis and Neocucurbitaria cava.</title>
        <authorList>
            <person name="Hill R."/>
        </authorList>
    </citation>
    <scope>NUCLEOTIDE SEQUENCE</scope>
    <source>
        <strain evidence="1">IMI 360193</strain>
    </source>
</reference>
<feature type="non-terminal residue" evidence="1">
    <location>
        <position position="1088"/>
    </location>
</feature>
<comment type="caution">
    <text evidence="1">The sequence shown here is derived from an EMBL/GenBank/DDBJ whole genome shotgun (WGS) entry which is preliminary data.</text>
</comment>